<evidence type="ECO:0000256" key="9">
    <source>
        <dbReference type="ARBA" id="ARBA00023200"/>
    </source>
</evidence>
<dbReference type="GO" id="GO:0019013">
    <property type="term" value="C:viral nucleocapsid"/>
    <property type="evidence" value="ECO:0007669"/>
    <property type="project" value="UniProtKB-KW"/>
</dbReference>
<dbReference type="GeneID" id="40526792"/>
<dbReference type="Gene3D" id="1.10.3610.10">
    <property type="entry name" value="Nucleoprotein"/>
    <property type="match status" value="1"/>
</dbReference>
<dbReference type="Gene3D" id="1.10.3570.10">
    <property type="entry name" value="Rhabdovirus nucleocapsid protein like domain"/>
    <property type="match status" value="1"/>
</dbReference>
<protein>
    <recommendedName>
        <fullName evidence="3">Nucleoprotein</fullName>
    </recommendedName>
    <alternativeName>
        <fullName evidence="11">Nucleocapsid protein</fullName>
    </alternativeName>
</protein>
<evidence type="ECO:0000256" key="11">
    <source>
        <dbReference type="ARBA" id="ARBA00033344"/>
    </source>
</evidence>
<keyword evidence="9" id="KW-1035">Host cytoplasm</keyword>
<dbReference type="SUPFAM" id="SSF140809">
    <property type="entry name" value="Rhabdovirus nucleoprotein-like"/>
    <property type="match status" value="1"/>
</dbReference>
<evidence type="ECO:0000256" key="6">
    <source>
        <dbReference type="ARBA" id="ARBA00022844"/>
    </source>
</evidence>
<evidence type="ECO:0000256" key="2">
    <source>
        <dbReference type="ARBA" id="ARBA00004328"/>
    </source>
</evidence>
<evidence type="ECO:0000256" key="5">
    <source>
        <dbReference type="ARBA" id="ARBA00022561"/>
    </source>
</evidence>
<dbReference type="EMBL" id="KY203909">
    <property type="protein sequence ID" value="APF32073.1"/>
    <property type="molecule type" value="Viral_cRNA"/>
</dbReference>
<dbReference type="GO" id="GO:1990904">
    <property type="term" value="C:ribonucleoprotein complex"/>
    <property type="evidence" value="ECO:0007669"/>
    <property type="project" value="UniProtKB-KW"/>
</dbReference>
<gene>
    <name evidence="13" type="primary">N</name>
</gene>
<dbReference type="RefSeq" id="YP_009666511.1">
    <property type="nucleotide sequence ID" value="NC_043525.1"/>
</dbReference>
<sequence length="452" mass="51273">MDDDIIHFKTGKVFNLLAPVENLPTQYPATWFQQEKKKPYLTLRLPQSLIAEPARIVALLEAQMQIGRVTPDVLAFGYKFLLDREVLTRDGPAWVSFDQQITHENKDRLDGILTMTMQAEDGLEMKEGKPTLVDTLYVNLVVCGAIVRRDRVANVAGKDRITQIVTRAVQSSMGIDISGYLGSVQVTTNATTTKIMAAVDMYLYNRRDSMYGFLRLGTVCTRYRDCTVLSEFVLLEDLSQTKCKEAISWILSPIVSDELISTMEPGQETHSVGSYMPYMMDLQLSTRSPYSTSENPKYHTWIHIVGTLLHKDRCRKAAVIEEALIGRLFKGAALAAYRWTESDEVVQVFGRMRDKVIEESAAEIRRSQLEANFLDGTDPEEDSPGAYADWARDEYPRKLFQFIDNTLNGQFMVIRKGSMGDFVRNHWAGHRDSLVPEKFELPPWNGSIFPNA</sequence>
<proteinExistence type="predicted"/>
<keyword evidence="4" id="KW-1139">Helical capsid protein</keyword>
<evidence type="ECO:0000259" key="12">
    <source>
        <dbReference type="Pfam" id="PF00945"/>
    </source>
</evidence>
<dbReference type="GO" id="GO:0003723">
    <property type="term" value="F:RNA binding"/>
    <property type="evidence" value="ECO:0007669"/>
    <property type="project" value="UniProtKB-KW"/>
</dbReference>
<reference evidence="13" key="1">
    <citation type="submission" date="2016-11" db="EMBL/GenBank/DDBJ databases">
        <title>The complete genome of CrRV-Ch01, a new species in Rhabdoviridae infecting the parasitic copepod, Caligus rogercresseyi, present on farmed Atlantic salmon (Salmo salar) in Chile.</title>
        <authorList>
            <person name="Okland A.L."/>
            <person name="Nylund A."/>
            <person name="Skoge R.H."/>
        </authorList>
    </citation>
    <scope>NUCLEOTIDE SEQUENCE [LARGE SCALE GENOMIC DNA]</scope>
    <source>
        <strain evidence="13">CrRV-Ch01</strain>
    </source>
</reference>
<comment type="subcellular location">
    <subcellularLocation>
        <location evidence="1">Host cytoplasm</location>
    </subcellularLocation>
    <subcellularLocation>
        <location evidence="2">Virion</location>
    </subcellularLocation>
</comment>
<keyword evidence="5" id="KW-0167">Capsid protein</keyword>
<evidence type="ECO:0000313" key="14">
    <source>
        <dbReference type="Proteomes" id="UP000296994"/>
    </source>
</evidence>
<feature type="domain" description="Rhabdovirus nucleocapsid" evidence="12">
    <location>
        <begin position="17"/>
        <end position="379"/>
    </location>
</feature>
<evidence type="ECO:0000256" key="8">
    <source>
        <dbReference type="ARBA" id="ARBA00023086"/>
    </source>
</evidence>
<dbReference type="Proteomes" id="UP000296994">
    <property type="component" value="Segment"/>
</dbReference>
<evidence type="ECO:0000256" key="10">
    <source>
        <dbReference type="ARBA" id="ARBA00023274"/>
    </source>
</evidence>
<evidence type="ECO:0000256" key="1">
    <source>
        <dbReference type="ARBA" id="ARBA00004192"/>
    </source>
</evidence>
<evidence type="ECO:0000256" key="7">
    <source>
        <dbReference type="ARBA" id="ARBA00022884"/>
    </source>
</evidence>
<evidence type="ECO:0000313" key="13">
    <source>
        <dbReference type="EMBL" id="APF32073.1"/>
    </source>
</evidence>
<evidence type="ECO:0000256" key="4">
    <source>
        <dbReference type="ARBA" id="ARBA00022497"/>
    </source>
</evidence>
<keyword evidence="14" id="KW-1185">Reference proteome</keyword>
<dbReference type="GO" id="GO:0030430">
    <property type="term" value="C:host cell cytoplasm"/>
    <property type="evidence" value="ECO:0007669"/>
    <property type="project" value="UniProtKB-SubCell"/>
</dbReference>
<dbReference type="InterPro" id="IPR035961">
    <property type="entry name" value="Rhabdovirus_nucleoprotein-like"/>
</dbReference>
<keyword evidence="6" id="KW-0946">Virion</keyword>
<dbReference type="InterPro" id="IPR000448">
    <property type="entry name" value="Rhabdo_ncapsid"/>
</dbReference>
<dbReference type="GO" id="GO:0019029">
    <property type="term" value="C:helical viral capsid"/>
    <property type="evidence" value="ECO:0007669"/>
    <property type="project" value="UniProtKB-KW"/>
</dbReference>
<keyword evidence="7" id="KW-0694">RNA-binding</keyword>
<keyword evidence="10" id="KW-0687">Ribonucleoprotein</keyword>
<accession>A0A1L2YZU9</accession>
<dbReference type="Pfam" id="PF00945">
    <property type="entry name" value="Rhabdo_ncap"/>
    <property type="match status" value="1"/>
</dbReference>
<dbReference type="InterPro" id="IPR023330">
    <property type="entry name" value="Rhabdovirus_ncapsid_N"/>
</dbReference>
<keyword evidence="8 13" id="KW-0543">Viral nucleoprotein</keyword>
<name>A0A1L2YZU9_9RHAB</name>
<organism evidence="13">
    <name type="scientific">Caligus rogercresseyi rhabdovirus</name>
    <dbReference type="NCBI Taxonomy" id="1921414"/>
    <lineage>
        <taxon>Viruses</taxon>
        <taxon>Riboviria</taxon>
        <taxon>Orthornavirae</taxon>
        <taxon>Negarnaviricota</taxon>
        <taxon>Haploviricotina</taxon>
        <taxon>Monjiviricetes</taxon>
        <taxon>Mononegavirales</taxon>
        <taxon>Rhabdoviridae</taxon>
        <taxon>Alpharhabdovirinae</taxon>
        <taxon>Caligrhavirus</taxon>
        <taxon>Caligrhavirus caligus</taxon>
    </lineage>
</organism>
<dbReference type="KEGG" id="vg:40526792"/>
<evidence type="ECO:0000256" key="3">
    <source>
        <dbReference type="ARBA" id="ARBA00014389"/>
    </source>
</evidence>
<dbReference type="InterPro" id="IPR023331">
    <property type="entry name" value="Rhabdovirus_ncapsid_C"/>
</dbReference>